<dbReference type="InterPro" id="IPR010200">
    <property type="entry name" value="HflC"/>
</dbReference>
<dbReference type="Gene3D" id="3.30.479.30">
    <property type="entry name" value="Band 7 domain"/>
    <property type="match status" value="1"/>
</dbReference>
<dbReference type="Pfam" id="PF01145">
    <property type="entry name" value="Band_7"/>
    <property type="match status" value="1"/>
</dbReference>
<evidence type="ECO:0000256" key="6">
    <source>
        <dbReference type="PIRNR" id="PIRNR005651"/>
    </source>
</evidence>
<organism evidence="8 9">
    <name type="scientific">Candidatus Lambdaproteobacteria bacterium RIFOXYD2_FULL_50_16</name>
    <dbReference type="NCBI Taxonomy" id="1817772"/>
    <lineage>
        <taxon>Bacteria</taxon>
        <taxon>Pseudomonadati</taxon>
        <taxon>Pseudomonadota</taxon>
        <taxon>Candidatus Lambdaproteobacteria</taxon>
    </lineage>
</organism>
<dbReference type="PANTHER" id="PTHR42911:SF1">
    <property type="entry name" value="MODULATOR OF FTSH PROTEASE HFLC"/>
    <property type="match status" value="1"/>
</dbReference>
<evidence type="ECO:0000313" key="9">
    <source>
        <dbReference type="Proteomes" id="UP000178449"/>
    </source>
</evidence>
<dbReference type="InterPro" id="IPR036013">
    <property type="entry name" value="Band_7/SPFH_dom_sf"/>
</dbReference>
<keyword evidence="5" id="KW-0472">Membrane</keyword>
<keyword evidence="3" id="KW-0812">Transmembrane</keyword>
<keyword evidence="4" id="KW-1133">Transmembrane helix</keyword>
<evidence type="ECO:0000313" key="8">
    <source>
        <dbReference type="EMBL" id="OGG96984.1"/>
    </source>
</evidence>
<evidence type="ECO:0000256" key="1">
    <source>
        <dbReference type="ARBA" id="ARBA00004167"/>
    </source>
</evidence>
<comment type="subcellular location">
    <subcellularLocation>
        <location evidence="1">Membrane</location>
        <topology evidence="1">Single-pass membrane protein</topology>
    </subcellularLocation>
</comment>
<reference evidence="8 9" key="1">
    <citation type="journal article" date="2016" name="Nat. Commun.">
        <title>Thousands of microbial genomes shed light on interconnected biogeochemical processes in an aquifer system.</title>
        <authorList>
            <person name="Anantharaman K."/>
            <person name="Brown C.T."/>
            <person name="Hug L.A."/>
            <person name="Sharon I."/>
            <person name="Castelle C.J."/>
            <person name="Probst A.J."/>
            <person name="Thomas B.C."/>
            <person name="Singh A."/>
            <person name="Wilkins M.J."/>
            <person name="Karaoz U."/>
            <person name="Brodie E.L."/>
            <person name="Williams K.H."/>
            <person name="Hubbard S.S."/>
            <person name="Banfield J.F."/>
        </authorList>
    </citation>
    <scope>NUCLEOTIDE SEQUENCE [LARGE SCALE GENOMIC DNA]</scope>
</reference>
<comment type="similarity">
    <text evidence="2 6">Belongs to the band 7/mec-2 family. HflC subfamily.</text>
</comment>
<evidence type="ECO:0000256" key="2">
    <source>
        <dbReference type="ARBA" id="ARBA00007862"/>
    </source>
</evidence>
<evidence type="ECO:0000256" key="5">
    <source>
        <dbReference type="ARBA" id="ARBA00023136"/>
    </source>
</evidence>
<dbReference type="NCBIfam" id="TIGR01932">
    <property type="entry name" value="hflC"/>
    <property type="match status" value="1"/>
</dbReference>
<dbReference type="Proteomes" id="UP000178449">
    <property type="component" value="Unassembled WGS sequence"/>
</dbReference>
<comment type="function">
    <text evidence="6">HflC and HflK could regulate a protease.</text>
</comment>
<sequence length="311" mass="35650">MNKPLMAGLTGMLALFMLANSIFVINEGQQAIITQFGQPVRDRFEDAGLYFKIPFVQVIHYYEKRILKWDGEPNEIPTKDKKYIWVDTTARWRIVDPLLFLQRVDNIGRANLAMSDLINGAVRDFVTKNDLVEIVRSSDWDPAYNMLTDEEGRKAKSVTVGRDGFSQLVLNNAAANLQDYGIEVLDVLVKRVNYTDQVREKVYTRMISERQRIATERRSEGEATKAQIQGETEKKLKEIVSSAYKTSQEIRGRADGQATKIYGDAFKQDPEFYRFWATLEAYRSTLGSNTRLVIDADSPLYQYLTTSQAKR</sequence>
<gene>
    <name evidence="8" type="ORF">A2527_02700</name>
</gene>
<proteinExistence type="inferred from homology"/>
<comment type="caution">
    <text evidence="8">The sequence shown here is derived from an EMBL/GenBank/DDBJ whole genome shotgun (WGS) entry which is preliminary data.</text>
</comment>
<dbReference type="SUPFAM" id="SSF117892">
    <property type="entry name" value="Band 7/SPFH domain"/>
    <property type="match status" value="1"/>
</dbReference>
<dbReference type="CDD" id="cd03405">
    <property type="entry name" value="SPFH_HflC"/>
    <property type="match status" value="1"/>
</dbReference>
<name>A0A1F6GFU6_9PROT</name>
<accession>A0A1F6GFU6</accession>
<dbReference type="AlphaFoldDB" id="A0A1F6GFU6"/>
<dbReference type="SMART" id="SM00244">
    <property type="entry name" value="PHB"/>
    <property type="match status" value="1"/>
</dbReference>
<dbReference type="STRING" id="1817772.A2527_02700"/>
<dbReference type="PIRSF" id="PIRSF005651">
    <property type="entry name" value="HflC"/>
    <property type="match status" value="1"/>
</dbReference>
<evidence type="ECO:0000259" key="7">
    <source>
        <dbReference type="SMART" id="SM00244"/>
    </source>
</evidence>
<dbReference type="GO" id="GO:0016020">
    <property type="term" value="C:membrane"/>
    <property type="evidence" value="ECO:0007669"/>
    <property type="project" value="UniProtKB-SubCell"/>
</dbReference>
<evidence type="ECO:0000256" key="4">
    <source>
        <dbReference type="ARBA" id="ARBA00022989"/>
    </source>
</evidence>
<feature type="domain" description="Band 7" evidence="7">
    <location>
        <begin position="20"/>
        <end position="206"/>
    </location>
</feature>
<evidence type="ECO:0000256" key="3">
    <source>
        <dbReference type="ARBA" id="ARBA00022692"/>
    </source>
</evidence>
<dbReference type="InterPro" id="IPR001107">
    <property type="entry name" value="Band_7"/>
</dbReference>
<dbReference type="PANTHER" id="PTHR42911">
    <property type="entry name" value="MODULATOR OF FTSH PROTEASE HFLC"/>
    <property type="match status" value="1"/>
</dbReference>
<protein>
    <recommendedName>
        <fullName evidence="6">Protein HflC</fullName>
    </recommendedName>
</protein>
<dbReference type="EMBL" id="MFNE01000006">
    <property type="protein sequence ID" value="OGG96984.1"/>
    <property type="molecule type" value="Genomic_DNA"/>
</dbReference>